<gene>
    <name evidence="1" type="ORF">DT076_06510</name>
</gene>
<comment type="caution">
    <text evidence="1">The sequence shown here is derived from an EMBL/GenBank/DDBJ whole genome shotgun (WGS) entry which is preliminary data.</text>
</comment>
<evidence type="ECO:0000313" key="1">
    <source>
        <dbReference type="EMBL" id="RCK70303.1"/>
    </source>
</evidence>
<protein>
    <recommendedName>
        <fullName evidence="3">STAS/SEC14 domain-containing protein</fullName>
    </recommendedName>
</protein>
<organism evidence="1 2">
    <name type="scientific">Desertihabitans brevis</name>
    <dbReference type="NCBI Taxonomy" id="2268447"/>
    <lineage>
        <taxon>Bacteria</taxon>
        <taxon>Bacillati</taxon>
        <taxon>Actinomycetota</taxon>
        <taxon>Actinomycetes</taxon>
        <taxon>Propionibacteriales</taxon>
        <taxon>Propionibacteriaceae</taxon>
        <taxon>Desertihabitans</taxon>
    </lineage>
</organism>
<dbReference type="AlphaFoldDB" id="A0A367YWM6"/>
<name>A0A367YWM6_9ACTN</name>
<reference evidence="1 2" key="1">
    <citation type="submission" date="2018-07" db="EMBL/GenBank/DDBJ databases">
        <title>Desertimonas flava gen. nov. sp. nov.</title>
        <authorList>
            <person name="Liu S."/>
        </authorList>
    </citation>
    <scope>NUCLEOTIDE SEQUENCE [LARGE SCALE GENOMIC DNA]</scope>
    <source>
        <strain evidence="1 2">16Sb5-5</strain>
    </source>
</reference>
<dbReference type="Proteomes" id="UP000252770">
    <property type="component" value="Unassembled WGS sequence"/>
</dbReference>
<keyword evidence="2" id="KW-1185">Reference proteome</keyword>
<dbReference type="EMBL" id="QOUI01000003">
    <property type="protein sequence ID" value="RCK70303.1"/>
    <property type="molecule type" value="Genomic_DNA"/>
</dbReference>
<accession>A0A367YWM6</accession>
<proteinExistence type="predicted"/>
<sequence>MDVVERAVDRFPPGTVELWLFGPDDDLDIELTRRLSARRWRCVMIGQGVRVGVVPTETFERIVNLIRLHAPDAAIAFNESIYDGREAASRWVDELAMKNT</sequence>
<evidence type="ECO:0008006" key="3">
    <source>
        <dbReference type="Google" id="ProtNLM"/>
    </source>
</evidence>
<evidence type="ECO:0000313" key="2">
    <source>
        <dbReference type="Proteomes" id="UP000252770"/>
    </source>
</evidence>